<organism evidence="2 3">
    <name type="scientific">Desulfatibacillum alkenivorans DSM 16219</name>
    <dbReference type="NCBI Taxonomy" id="1121393"/>
    <lineage>
        <taxon>Bacteria</taxon>
        <taxon>Pseudomonadati</taxon>
        <taxon>Thermodesulfobacteriota</taxon>
        <taxon>Desulfobacteria</taxon>
        <taxon>Desulfobacterales</taxon>
        <taxon>Desulfatibacillaceae</taxon>
        <taxon>Desulfatibacillum</taxon>
    </lineage>
</organism>
<evidence type="ECO:0000313" key="3">
    <source>
        <dbReference type="Proteomes" id="UP000183994"/>
    </source>
</evidence>
<proteinExistence type="predicted"/>
<evidence type="ECO:0000256" key="1">
    <source>
        <dbReference type="SAM" id="MobiDB-lite"/>
    </source>
</evidence>
<keyword evidence="3" id="KW-1185">Reference proteome</keyword>
<name>A0A1M6V4D9_9BACT</name>
<feature type="region of interest" description="Disordered" evidence="1">
    <location>
        <begin position="1"/>
        <end position="54"/>
    </location>
</feature>
<feature type="compositionally biased region" description="Basic and acidic residues" evidence="1">
    <location>
        <begin position="21"/>
        <end position="49"/>
    </location>
</feature>
<reference evidence="3" key="1">
    <citation type="submission" date="2016-11" db="EMBL/GenBank/DDBJ databases">
        <authorList>
            <person name="Varghese N."/>
            <person name="Submissions S."/>
        </authorList>
    </citation>
    <scope>NUCLEOTIDE SEQUENCE [LARGE SCALE GENOMIC DNA]</scope>
    <source>
        <strain evidence="3">DSM 16219</strain>
    </source>
</reference>
<evidence type="ECO:0000313" key="2">
    <source>
        <dbReference type="EMBL" id="SHK76186.1"/>
    </source>
</evidence>
<dbReference type="EMBL" id="FQZU01000033">
    <property type="protein sequence ID" value="SHK76186.1"/>
    <property type="molecule type" value="Genomic_DNA"/>
</dbReference>
<protein>
    <submittedName>
        <fullName evidence="2">Uncharacterized protein</fullName>
    </submittedName>
</protein>
<dbReference type="Proteomes" id="UP000183994">
    <property type="component" value="Unassembled WGS sequence"/>
</dbReference>
<dbReference type="OrthoDB" id="9903170at2"/>
<gene>
    <name evidence="2" type="ORF">SAMN02745216_04032</name>
</gene>
<dbReference type="AlphaFoldDB" id="A0A1M6V4D9"/>
<sequence>MTNGIRNLPSVYQPRTTPRIEPAKRLNNREPDSSRSDRSPRSFRSEKTNENPIPLRLVEIRSHEAAYADPAGKGRIVDLFA</sequence>
<accession>A0A1M6V4D9</accession>
<dbReference type="RefSeq" id="WP_139264827.1">
    <property type="nucleotide sequence ID" value="NZ_FQZU01000033.1"/>
</dbReference>
<dbReference type="STRING" id="1121393.SAMN02745216_04032"/>